<comment type="function">
    <text evidence="3">Essential cell division protein that coordinates cell division and chromosome segregation. The N-terminus is involved in assembly of the cell-division machinery. The C-terminus functions as a DNA motor that moves dsDNA in an ATP-dependent manner towards the dif recombination site, which is located within the replication terminus region. Translocation stops specifically at Xer-dif sites, where FtsK interacts with the Xer recombinase, allowing activation of chromosome unlinking by recombination. FtsK orienting polar sequences (KOPS) guide the direction of DNA translocation. FtsK can remove proteins from DNA as it translocates, but translocation stops specifically at XerCD-dif site, thereby preventing removal of XerC and XerD from dif.</text>
</comment>
<dbReference type="Proteomes" id="UP000004664">
    <property type="component" value="Unassembled WGS sequence"/>
</dbReference>
<dbReference type="SUPFAM" id="SSF52540">
    <property type="entry name" value="P-loop containing nucleoside triphosphate hydrolases"/>
    <property type="match status" value="1"/>
</dbReference>
<dbReference type="OrthoDB" id="233350at2"/>
<sequence>MANISISEEDENIILQVRSLGFRTPDAAKYRVLRLALAKSLRIETPPESGLDTIEKKGRDYDLEVVTGFGKSENEKGFHDFDDAVRALLSVYHQEDLFASDQEYKKLLQRHIRRGLREIRTSWNAGHNFINWLREELFQGLTSDNAQLAVATETDLLLDALAEISVHAAIRDIKQGIRLDRYALYLANINHLDNLKKGLSKLSFRLGLPENAITLSGNKEAGVVNLDIPRSPEHWKTVAPARLNEWADLPHPEKLPVWLGQTVLGENFNMDLAEAPHVLLAGATGSGKTVCLHSLICSLLKTQSQEKLQFALIDPKGTELNAYAKLPNLFGGFVAKSTLEAANMLDELVETMEARNRLFVEMGVRDIDEASKKSALPRIVVVVEELADLLMQSRELETPLVRLAQKARSTGIHLVLATQRPDAATFSGLLRSNIPVRIALRVQKHTESSIILDQKGAEALLGKGDMLIKLTDQLEPIRVHGAKIGDSEIALAIQKFGR</sequence>
<dbReference type="GO" id="GO:0005524">
    <property type="term" value="F:ATP binding"/>
    <property type="evidence" value="ECO:0007669"/>
    <property type="project" value="UniProtKB-UniRule"/>
</dbReference>
<dbReference type="HOGENOM" id="CLU_533979_0_0_6"/>
<evidence type="ECO:0000313" key="7">
    <source>
        <dbReference type="Proteomes" id="UP000004664"/>
    </source>
</evidence>
<dbReference type="Gene3D" id="3.40.50.300">
    <property type="entry name" value="P-loop containing nucleotide triphosphate hydrolases"/>
    <property type="match status" value="1"/>
</dbReference>
<organism evidence="6 7">
    <name type="scientific">Methylobacter tundripaludum (strain ATCC BAA-1195 / DSM 17260 / SV96)</name>
    <dbReference type="NCBI Taxonomy" id="697282"/>
    <lineage>
        <taxon>Bacteria</taxon>
        <taxon>Pseudomonadati</taxon>
        <taxon>Pseudomonadota</taxon>
        <taxon>Gammaproteobacteria</taxon>
        <taxon>Methylococcales</taxon>
        <taxon>Methylococcaceae</taxon>
        <taxon>Methylobacter</taxon>
    </lineage>
</organism>
<dbReference type="GO" id="GO:0003677">
    <property type="term" value="F:DNA binding"/>
    <property type="evidence" value="ECO:0007669"/>
    <property type="project" value="InterPro"/>
</dbReference>
<proteinExistence type="predicted"/>
<protein>
    <submittedName>
        <fullName evidence="6">Cell division FtsK/SpoIIIE</fullName>
    </submittedName>
</protein>
<evidence type="ECO:0000256" key="1">
    <source>
        <dbReference type="ARBA" id="ARBA00022741"/>
    </source>
</evidence>
<keyword evidence="6" id="KW-0132">Cell division</keyword>
<dbReference type="EMBL" id="JH109152">
    <property type="protein sequence ID" value="EGW23263.1"/>
    <property type="molecule type" value="Genomic_DNA"/>
</dbReference>
<dbReference type="InterPro" id="IPR027417">
    <property type="entry name" value="P-loop_NTPase"/>
</dbReference>
<dbReference type="PANTHER" id="PTHR22683">
    <property type="entry name" value="SPORULATION PROTEIN RELATED"/>
    <property type="match status" value="1"/>
</dbReference>
<dbReference type="RefSeq" id="WP_006891412.1">
    <property type="nucleotide sequence ID" value="NZ_JH109152.1"/>
</dbReference>
<keyword evidence="2 4" id="KW-0067">ATP-binding</keyword>
<evidence type="ECO:0000259" key="5">
    <source>
        <dbReference type="PROSITE" id="PS50901"/>
    </source>
</evidence>
<dbReference type="InterPro" id="IPR003593">
    <property type="entry name" value="AAA+_ATPase"/>
</dbReference>
<keyword evidence="6" id="KW-0131">Cell cycle</keyword>
<dbReference type="Pfam" id="PF01580">
    <property type="entry name" value="FtsK_SpoIIIE"/>
    <property type="match status" value="1"/>
</dbReference>
<accession>G3IQR3</accession>
<evidence type="ECO:0000256" key="3">
    <source>
        <dbReference type="ARBA" id="ARBA00024784"/>
    </source>
</evidence>
<feature type="domain" description="FtsK" evidence="5">
    <location>
        <begin position="265"/>
        <end position="449"/>
    </location>
</feature>
<dbReference type="PROSITE" id="PS50901">
    <property type="entry name" value="FTSK"/>
    <property type="match status" value="1"/>
</dbReference>
<reference evidence="6 7" key="1">
    <citation type="submission" date="2011-06" db="EMBL/GenBank/DDBJ databases">
        <title>Genomic sequence of Methylobacter tundripaludum SV96.</title>
        <authorList>
            <consortium name="US DOE Joint Genome Institute"/>
            <person name="Lucas S."/>
            <person name="Han J."/>
            <person name="Lapidus A."/>
            <person name="Cheng J.-F."/>
            <person name="Goodwin L."/>
            <person name="Pitluck S."/>
            <person name="Held B."/>
            <person name="Detter J.C."/>
            <person name="Han C."/>
            <person name="Tapia R."/>
            <person name="Land M."/>
            <person name="Hauser L."/>
            <person name="Kyrpides N."/>
            <person name="Ivanova N."/>
            <person name="Ovchinnikova G."/>
            <person name="Pagani I."/>
            <person name="Klotz M.G."/>
            <person name="Dispirito A.A."/>
            <person name="Murrell J.C."/>
            <person name="Dunfield P."/>
            <person name="Kalyuzhnaya M.G."/>
            <person name="Svenning M."/>
            <person name="Trotsenko Y.A."/>
            <person name="Stein L.Y."/>
            <person name="Woyke T."/>
        </authorList>
    </citation>
    <scope>NUCLEOTIDE SEQUENCE [LARGE SCALE GENOMIC DNA]</scope>
    <source>
        <strain evidence="7">ATCC BAA-1195 / DSM 17260 / SV96</strain>
    </source>
</reference>
<dbReference type="STRING" id="697282.Mettu_2112"/>
<gene>
    <name evidence="6" type="ORF">Mettu_2112</name>
</gene>
<dbReference type="InterPro" id="IPR050206">
    <property type="entry name" value="FtsK/SpoIIIE/SftA"/>
</dbReference>
<dbReference type="GO" id="GO:0051301">
    <property type="term" value="P:cell division"/>
    <property type="evidence" value="ECO:0007669"/>
    <property type="project" value="UniProtKB-KW"/>
</dbReference>
<evidence type="ECO:0000313" key="6">
    <source>
        <dbReference type="EMBL" id="EGW23263.1"/>
    </source>
</evidence>
<keyword evidence="7" id="KW-1185">Reference proteome</keyword>
<dbReference type="Pfam" id="PF08870">
    <property type="entry name" value="DndE"/>
    <property type="match status" value="1"/>
</dbReference>
<name>G3IQR3_METTV</name>
<keyword evidence="1 4" id="KW-0547">Nucleotide-binding</keyword>
<dbReference type="SMART" id="SM00382">
    <property type="entry name" value="AAA"/>
    <property type="match status" value="1"/>
</dbReference>
<dbReference type="InterPro" id="IPR002543">
    <property type="entry name" value="FtsK_dom"/>
</dbReference>
<evidence type="ECO:0000256" key="2">
    <source>
        <dbReference type="ARBA" id="ARBA00022840"/>
    </source>
</evidence>
<evidence type="ECO:0000256" key="4">
    <source>
        <dbReference type="PROSITE-ProRule" id="PRU00289"/>
    </source>
</evidence>
<dbReference type="InterPro" id="IPR014969">
    <property type="entry name" value="DNA_S_DndE"/>
</dbReference>
<feature type="binding site" evidence="4">
    <location>
        <begin position="282"/>
        <end position="289"/>
    </location>
    <ligand>
        <name>ATP</name>
        <dbReference type="ChEBI" id="CHEBI:30616"/>
    </ligand>
</feature>
<dbReference type="PANTHER" id="PTHR22683:SF41">
    <property type="entry name" value="DNA TRANSLOCASE FTSK"/>
    <property type="match status" value="1"/>
</dbReference>
<dbReference type="eggNOG" id="COG1674">
    <property type="taxonomic scope" value="Bacteria"/>
</dbReference>
<dbReference type="AlphaFoldDB" id="G3IQR3"/>